<sequence length="152" mass="16731">MTTLTPLQIRAATLNDATALAALSAQLGYATTPEQLRQRLAWLQQHGEPVWLACVDGAIAGYLACQRYVTLYLAPGLNITALVVASAHQQQGIGRRLLDHAADYARQHQLAFLRANSGASREAAHHFYRRVGFAHEKDQKHFMRDLTDSAAP</sequence>
<dbReference type="InterPro" id="IPR050832">
    <property type="entry name" value="Bact_Acetyltransf"/>
</dbReference>
<evidence type="ECO:0000256" key="2">
    <source>
        <dbReference type="ARBA" id="ARBA00023315"/>
    </source>
</evidence>
<protein>
    <submittedName>
        <fullName evidence="4">GNAT family N-acetyltransferase</fullName>
        <ecNumber evidence="4">2.3.-.-</ecNumber>
    </submittedName>
</protein>
<dbReference type="EMBL" id="JBHSAF010000002">
    <property type="protein sequence ID" value="MFC3912746.1"/>
    <property type="molecule type" value="Genomic_DNA"/>
</dbReference>
<evidence type="ECO:0000256" key="1">
    <source>
        <dbReference type="ARBA" id="ARBA00022679"/>
    </source>
</evidence>
<comment type="caution">
    <text evidence="4">The sequence shown here is derived from an EMBL/GenBank/DDBJ whole genome shotgun (WGS) entry which is preliminary data.</text>
</comment>
<keyword evidence="5" id="KW-1185">Reference proteome</keyword>
<dbReference type="Gene3D" id="3.40.630.30">
    <property type="match status" value="1"/>
</dbReference>
<dbReference type="PANTHER" id="PTHR43877">
    <property type="entry name" value="AMINOALKYLPHOSPHONATE N-ACETYLTRANSFERASE-RELATED-RELATED"/>
    <property type="match status" value="1"/>
</dbReference>
<gene>
    <name evidence="4" type="ORF">ACFOSS_04570</name>
</gene>
<dbReference type="InterPro" id="IPR000182">
    <property type="entry name" value="GNAT_dom"/>
</dbReference>
<dbReference type="Proteomes" id="UP001595692">
    <property type="component" value="Unassembled WGS sequence"/>
</dbReference>
<evidence type="ECO:0000313" key="5">
    <source>
        <dbReference type="Proteomes" id="UP001595692"/>
    </source>
</evidence>
<reference evidence="5" key="1">
    <citation type="journal article" date="2019" name="Int. J. Syst. Evol. Microbiol.">
        <title>The Global Catalogue of Microorganisms (GCM) 10K type strain sequencing project: providing services to taxonomists for standard genome sequencing and annotation.</title>
        <authorList>
            <consortium name="The Broad Institute Genomics Platform"/>
            <consortium name="The Broad Institute Genome Sequencing Center for Infectious Disease"/>
            <person name="Wu L."/>
            <person name="Ma J."/>
        </authorList>
    </citation>
    <scope>NUCLEOTIDE SEQUENCE [LARGE SCALE GENOMIC DNA]</scope>
    <source>
        <strain evidence="5">CCUG 54939</strain>
    </source>
</reference>
<name>A0ABV8CKY3_9GAMM</name>
<dbReference type="EC" id="2.3.-.-" evidence="4"/>
<keyword evidence="1 4" id="KW-0808">Transferase</keyword>
<evidence type="ECO:0000259" key="3">
    <source>
        <dbReference type="PROSITE" id="PS51186"/>
    </source>
</evidence>
<dbReference type="Pfam" id="PF00583">
    <property type="entry name" value="Acetyltransf_1"/>
    <property type="match status" value="1"/>
</dbReference>
<dbReference type="CDD" id="cd04301">
    <property type="entry name" value="NAT_SF"/>
    <property type="match status" value="1"/>
</dbReference>
<accession>A0ABV8CKY3</accession>
<dbReference type="PROSITE" id="PS51186">
    <property type="entry name" value="GNAT"/>
    <property type="match status" value="1"/>
</dbReference>
<dbReference type="RefSeq" id="WP_377150898.1">
    <property type="nucleotide sequence ID" value="NZ_JBHSAF010000002.1"/>
</dbReference>
<organism evidence="4 5">
    <name type="scientific">Pseudaeromonas sharmana</name>
    <dbReference type="NCBI Taxonomy" id="328412"/>
    <lineage>
        <taxon>Bacteria</taxon>
        <taxon>Pseudomonadati</taxon>
        <taxon>Pseudomonadota</taxon>
        <taxon>Gammaproteobacteria</taxon>
        <taxon>Aeromonadales</taxon>
        <taxon>Aeromonadaceae</taxon>
        <taxon>Pseudaeromonas</taxon>
    </lineage>
</organism>
<dbReference type="GO" id="GO:0016746">
    <property type="term" value="F:acyltransferase activity"/>
    <property type="evidence" value="ECO:0007669"/>
    <property type="project" value="UniProtKB-KW"/>
</dbReference>
<proteinExistence type="predicted"/>
<dbReference type="InterPro" id="IPR016181">
    <property type="entry name" value="Acyl_CoA_acyltransferase"/>
</dbReference>
<keyword evidence="2 4" id="KW-0012">Acyltransferase</keyword>
<feature type="domain" description="N-acetyltransferase" evidence="3">
    <location>
        <begin position="7"/>
        <end position="152"/>
    </location>
</feature>
<dbReference type="SUPFAM" id="SSF55729">
    <property type="entry name" value="Acyl-CoA N-acyltransferases (Nat)"/>
    <property type="match status" value="1"/>
</dbReference>
<evidence type="ECO:0000313" key="4">
    <source>
        <dbReference type="EMBL" id="MFC3912746.1"/>
    </source>
</evidence>